<evidence type="ECO:0008006" key="4">
    <source>
        <dbReference type="Google" id="ProtNLM"/>
    </source>
</evidence>
<keyword evidence="3" id="KW-1185">Reference proteome</keyword>
<feature type="signal peptide" evidence="1">
    <location>
        <begin position="1"/>
        <end position="30"/>
    </location>
</feature>
<feature type="chain" id="PRO_5032465675" description="Cytochrome C" evidence="1">
    <location>
        <begin position="31"/>
        <end position="151"/>
    </location>
</feature>
<gene>
    <name evidence="2" type="ORF">GGR25_000897</name>
</gene>
<name>A0A840AKI1_9HYPH</name>
<evidence type="ECO:0000313" key="3">
    <source>
        <dbReference type="Proteomes" id="UP000553963"/>
    </source>
</evidence>
<accession>A0A840AKI1</accession>
<dbReference type="AlphaFoldDB" id="A0A840AKI1"/>
<reference evidence="2 3" key="1">
    <citation type="submission" date="2020-08" db="EMBL/GenBank/DDBJ databases">
        <title>Genomic Encyclopedia of Type Strains, Phase IV (KMG-IV): sequencing the most valuable type-strain genomes for metagenomic binning, comparative biology and taxonomic classification.</title>
        <authorList>
            <person name="Goeker M."/>
        </authorList>
    </citation>
    <scope>NUCLEOTIDE SEQUENCE [LARGE SCALE GENOMIC DNA]</scope>
    <source>
        <strain evidence="2 3">DSM 25966</strain>
    </source>
</reference>
<organism evidence="2 3">
    <name type="scientific">Kaistia hirudinis</name>
    <dbReference type="NCBI Taxonomy" id="1293440"/>
    <lineage>
        <taxon>Bacteria</taxon>
        <taxon>Pseudomonadati</taxon>
        <taxon>Pseudomonadota</taxon>
        <taxon>Alphaproteobacteria</taxon>
        <taxon>Hyphomicrobiales</taxon>
        <taxon>Kaistiaceae</taxon>
        <taxon>Kaistia</taxon>
    </lineage>
</organism>
<dbReference type="Proteomes" id="UP000553963">
    <property type="component" value="Unassembled WGS sequence"/>
</dbReference>
<dbReference type="RefSeq" id="WP_183397490.1">
    <property type="nucleotide sequence ID" value="NZ_JACIDS010000001.1"/>
</dbReference>
<protein>
    <recommendedName>
        <fullName evidence="4">Cytochrome C</fullName>
    </recommendedName>
</protein>
<comment type="caution">
    <text evidence="2">The sequence shown here is derived from an EMBL/GenBank/DDBJ whole genome shotgun (WGS) entry which is preliminary data.</text>
</comment>
<proteinExistence type="predicted"/>
<evidence type="ECO:0000256" key="1">
    <source>
        <dbReference type="SAM" id="SignalP"/>
    </source>
</evidence>
<dbReference type="EMBL" id="JACIDS010000001">
    <property type="protein sequence ID" value="MBB3929878.1"/>
    <property type="molecule type" value="Genomic_DNA"/>
</dbReference>
<sequence length="151" mass="15206">MRATSVSKRGLAILAALAVLGAAPAGQAFAQSTQQQIQQMEKQLDMNATPDLGALGFQDDLAKIEQCQTGCKPLIDSMLKKYKTGANFGGNGALGATDITQLAAAIGSAAATLPKAEADQVAAAVAADLGADAATAYQGSYSSTTAPYAPK</sequence>
<evidence type="ECO:0000313" key="2">
    <source>
        <dbReference type="EMBL" id="MBB3929878.1"/>
    </source>
</evidence>
<keyword evidence="1" id="KW-0732">Signal</keyword>